<keyword evidence="6" id="KW-1205">Fibrinolytic toxin</keyword>
<dbReference type="SMART" id="SM00020">
    <property type="entry name" value="Tryp_SPc"/>
    <property type="match status" value="1"/>
</dbReference>
<evidence type="ECO:0000256" key="6">
    <source>
        <dbReference type="ARBA" id="ARBA00084094"/>
    </source>
</evidence>
<comment type="function">
    <text evidence="5">Fibrinolytic activity; shows preferential cleavage of Arg-Gly bonds in all three fibrinogen chains. Contact with the caterpillars causes severe bleeding, due the anticoagulant effect of the protein.</text>
</comment>
<dbReference type="SUPFAM" id="SSF50494">
    <property type="entry name" value="Trypsin-like serine proteases"/>
    <property type="match status" value="1"/>
</dbReference>
<proteinExistence type="predicted"/>
<dbReference type="PROSITE" id="PS50240">
    <property type="entry name" value="TRYPSIN_DOM"/>
    <property type="match status" value="1"/>
</dbReference>
<keyword evidence="7" id="KW-0732">Signal</keyword>
<dbReference type="PRINTS" id="PR00722">
    <property type="entry name" value="CHYMOTRYPSIN"/>
</dbReference>
<dbReference type="Proteomes" id="UP000791440">
    <property type="component" value="Unassembled WGS sequence"/>
</dbReference>
<dbReference type="InterPro" id="IPR043504">
    <property type="entry name" value="Peptidase_S1_PA_chymotrypsin"/>
</dbReference>
<gene>
    <name evidence="9" type="ORF">O3G_MSEX006434</name>
</gene>
<evidence type="ECO:0000256" key="4">
    <source>
        <dbReference type="ARBA" id="ARBA00023240"/>
    </source>
</evidence>
<feature type="domain" description="Peptidase S1" evidence="8">
    <location>
        <begin position="57"/>
        <end position="291"/>
    </location>
</feature>
<sequence length="291" mass="31241">MRVILLPLIFFAVVKAAEDATVPSEFSGYDYHNRYGIPEADRIWKLENEITKTGQRVVGGSTTTILSVPYQAGLILTINVIRTSVCGGVIIADNRILTAAHCRNDGNNIVTSITVVLGSNLLFSGGTRITTNDVLMHPGYNPWIVANDIAVIRISRVTFTTLIQPVNLPSGSEVNMNFVGNTGLLSGYGITRDGDSVGLLQTLTSVNVPVISNADCTRQLGNFIQNHHLCTSGANRRGACAGDTGGPLVVTINRRRVLIGVSSFFSTRGCQASLPSGFSRVTSFLSWIRSI</sequence>
<dbReference type="GO" id="GO:0005576">
    <property type="term" value="C:extracellular region"/>
    <property type="evidence" value="ECO:0007669"/>
    <property type="project" value="UniProtKB-SubCell"/>
</dbReference>
<dbReference type="InterPro" id="IPR001314">
    <property type="entry name" value="Peptidase_S1A"/>
</dbReference>
<evidence type="ECO:0000256" key="7">
    <source>
        <dbReference type="SAM" id="SignalP"/>
    </source>
</evidence>
<name>A0A922CLA7_MANSE</name>
<feature type="signal peptide" evidence="7">
    <location>
        <begin position="1"/>
        <end position="16"/>
    </location>
</feature>
<dbReference type="Pfam" id="PF00089">
    <property type="entry name" value="Trypsin"/>
    <property type="match status" value="1"/>
</dbReference>
<dbReference type="PANTHER" id="PTHR24260:SF134">
    <property type="entry name" value="AT07769P-RELATED"/>
    <property type="match status" value="1"/>
</dbReference>
<comment type="caution">
    <text evidence="9">The sequence shown here is derived from an EMBL/GenBank/DDBJ whole genome shotgun (WGS) entry which is preliminary data.</text>
</comment>
<evidence type="ECO:0000259" key="8">
    <source>
        <dbReference type="PROSITE" id="PS50240"/>
    </source>
</evidence>
<keyword evidence="3" id="KW-1015">Disulfide bond</keyword>
<dbReference type="GO" id="GO:0006508">
    <property type="term" value="P:proteolysis"/>
    <property type="evidence" value="ECO:0007669"/>
    <property type="project" value="InterPro"/>
</dbReference>
<dbReference type="AlphaFoldDB" id="A0A922CLA7"/>
<dbReference type="EMBL" id="JH668384">
    <property type="protein sequence ID" value="KAG6450171.1"/>
    <property type="molecule type" value="Genomic_DNA"/>
</dbReference>
<dbReference type="CDD" id="cd00190">
    <property type="entry name" value="Tryp_SPc"/>
    <property type="match status" value="1"/>
</dbReference>
<keyword evidence="4" id="KW-1199">Hemostasis impairing toxin</keyword>
<evidence type="ECO:0000313" key="10">
    <source>
        <dbReference type="Proteomes" id="UP000791440"/>
    </source>
</evidence>
<dbReference type="GO" id="GO:0004252">
    <property type="term" value="F:serine-type endopeptidase activity"/>
    <property type="evidence" value="ECO:0007669"/>
    <property type="project" value="InterPro"/>
</dbReference>
<dbReference type="PROSITE" id="PS00134">
    <property type="entry name" value="TRYPSIN_HIS"/>
    <property type="match status" value="1"/>
</dbReference>
<organism evidence="9 10">
    <name type="scientific">Manduca sexta</name>
    <name type="common">Tobacco hawkmoth</name>
    <name type="synonym">Tobacco hornworm</name>
    <dbReference type="NCBI Taxonomy" id="7130"/>
    <lineage>
        <taxon>Eukaryota</taxon>
        <taxon>Metazoa</taxon>
        <taxon>Ecdysozoa</taxon>
        <taxon>Arthropoda</taxon>
        <taxon>Hexapoda</taxon>
        <taxon>Insecta</taxon>
        <taxon>Pterygota</taxon>
        <taxon>Neoptera</taxon>
        <taxon>Endopterygota</taxon>
        <taxon>Lepidoptera</taxon>
        <taxon>Glossata</taxon>
        <taxon>Ditrysia</taxon>
        <taxon>Bombycoidea</taxon>
        <taxon>Sphingidae</taxon>
        <taxon>Sphinginae</taxon>
        <taxon>Sphingini</taxon>
        <taxon>Manduca</taxon>
    </lineage>
</organism>
<comment type="subcellular location">
    <subcellularLocation>
        <location evidence="1">Secreted</location>
        <location evidence="1">Extracellular space</location>
    </subcellularLocation>
</comment>
<keyword evidence="10" id="KW-1185">Reference proteome</keyword>
<dbReference type="GO" id="GO:0090729">
    <property type="term" value="F:toxin activity"/>
    <property type="evidence" value="ECO:0007669"/>
    <property type="project" value="UniProtKB-KW"/>
</dbReference>
<dbReference type="InterPro" id="IPR001254">
    <property type="entry name" value="Trypsin_dom"/>
</dbReference>
<dbReference type="Gene3D" id="2.40.10.10">
    <property type="entry name" value="Trypsin-like serine proteases"/>
    <property type="match status" value="2"/>
</dbReference>
<evidence type="ECO:0000256" key="5">
    <source>
        <dbReference type="ARBA" id="ARBA00055534"/>
    </source>
</evidence>
<keyword evidence="2" id="KW-0800">Toxin</keyword>
<feature type="chain" id="PRO_5036872873" description="Peptidase S1 domain-containing protein" evidence="7">
    <location>
        <begin position="17"/>
        <end position="291"/>
    </location>
</feature>
<protein>
    <recommendedName>
        <fullName evidence="8">Peptidase S1 domain-containing protein</fullName>
    </recommendedName>
</protein>
<accession>A0A922CLA7</accession>
<dbReference type="FunFam" id="2.40.10.10:FF:000068">
    <property type="entry name" value="transmembrane protease serine 2"/>
    <property type="match status" value="1"/>
</dbReference>
<reference evidence="9" key="1">
    <citation type="journal article" date="2016" name="Insect Biochem. Mol. Biol.">
        <title>Multifaceted biological insights from a draft genome sequence of the tobacco hornworm moth, Manduca sexta.</title>
        <authorList>
            <person name="Kanost M.R."/>
            <person name="Arrese E.L."/>
            <person name="Cao X."/>
            <person name="Chen Y.R."/>
            <person name="Chellapilla S."/>
            <person name="Goldsmith M.R."/>
            <person name="Grosse-Wilde E."/>
            <person name="Heckel D.G."/>
            <person name="Herndon N."/>
            <person name="Jiang H."/>
            <person name="Papanicolaou A."/>
            <person name="Qu J."/>
            <person name="Soulages J.L."/>
            <person name="Vogel H."/>
            <person name="Walters J."/>
            <person name="Waterhouse R.M."/>
            <person name="Ahn S.J."/>
            <person name="Almeida F.C."/>
            <person name="An C."/>
            <person name="Aqrawi P."/>
            <person name="Bretschneider A."/>
            <person name="Bryant W.B."/>
            <person name="Bucks S."/>
            <person name="Chao H."/>
            <person name="Chevignon G."/>
            <person name="Christen J.M."/>
            <person name="Clarke D.F."/>
            <person name="Dittmer N.T."/>
            <person name="Ferguson L.C.F."/>
            <person name="Garavelou S."/>
            <person name="Gordon K.H.J."/>
            <person name="Gunaratna R.T."/>
            <person name="Han Y."/>
            <person name="Hauser F."/>
            <person name="He Y."/>
            <person name="Heidel-Fischer H."/>
            <person name="Hirsh A."/>
            <person name="Hu Y."/>
            <person name="Jiang H."/>
            <person name="Kalra D."/>
            <person name="Klinner C."/>
            <person name="Konig C."/>
            <person name="Kovar C."/>
            <person name="Kroll A.R."/>
            <person name="Kuwar S.S."/>
            <person name="Lee S.L."/>
            <person name="Lehman R."/>
            <person name="Li K."/>
            <person name="Li Z."/>
            <person name="Liang H."/>
            <person name="Lovelace S."/>
            <person name="Lu Z."/>
            <person name="Mansfield J.H."/>
            <person name="McCulloch K.J."/>
            <person name="Mathew T."/>
            <person name="Morton B."/>
            <person name="Muzny D.M."/>
            <person name="Neunemann D."/>
            <person name="Ongeri F."/>
            <person name="Pauchet Y."/>
            <person name="Pu L.L."/>
            <person name="Pyrousis I."/>
            <person name="Rao X.J."/>
            <person name="Redding A."/>
            <person name="Roesel C."/>
            <person name="Sanchez-Gracia A."/>
            <person name="Schaack S."/>
            <person name="Shukla A."/>
            <person name="Tetreau G."/>
            <person name="Wang Y."/>
            <person name="Xiong G.H."/>
            <person name="Traut W."/>
            <person name="Walsh T.K."/>
            <person name="Worley K.C."/>
            <person name="Wu D."/>
            <person name="Wu W."/>
            <person name="Wu Y.Q."/>
            <person name="Zhang X."/>
            <person name="Zou Z."/>
            <person name="Zucker H."/>
            <person name="Briscoe A.D."/>
            <person name="Burmester T."/>
            <person name="Clem R.J."/>
            <person name="Feyereisen R."/>
            <person name="Grimmelikhuijzen C.J.P."/>
            <person name="Hamodrakas S.J."/>
            <person name="Hansson B.S."/>
            <person name="Huguet E."/>
            <person name="Jermiin L.S."/>
            <person name="Lan Q."/>
            <person name="Lehman H.K."/>
            <person name="Lorenzen M."/>
            <person name="Merzendorfer H."/>
            <person name="Michalopoulos I."/>
            <person name="Morton D.B."/>
            <person name="Muthukrishnan S."/>
            <person name="Oakeshott J.G."/>
            <person name="Palmer W."/>
            <person name="Park Y."/>
            <person name="Passarelli A.L."/>
            <person name="Rozas J."/>
            <person name="Schwartz L.M."/>
            <person name="Smith W."/>
            <person name="Southgate A."/>
            <person name="Vilcinskas A."/>
            <person name="Vogt R."/>
            <person name="Wang P."/>
            <person name="Werren J."/>
            <person name="Yu X.Q."/>
            <person name="Zhou J.J."/>
            <person name="Brown S.J."/>
            <person name="Scherer S.E."/>
            <person name="Richards S."/>
            <person name="Blissard G.W."/>
        </authorList>
    </citation>
    <scope>NUCLEOTIDE SEQUENCE</scope>
</reference>
<evidence type="ECO:0000256" key="1">
    <source>
        <dbReference type="ARBA" id="ARBA00004239"/>
    </source>
</evidence>
<dbReference type="InterPro" id="IPR018114">
    <property type="entry name" value="TRYPSIN_HIS"/>
</dbReference>
<evidence type="ECO:0000256" key="2">
    <source>
        <dbReference type="ARBA" id="ARBA00022656"/>
    </source>
</evidence>
<reference evidence="9" key="2">
    <citation type="submission" date="2020-12" db="EMBL/GenBank/DDBJ databases">
        <authorList>
            <person name="Kanost M."/>
        </authorList>
    </citation>
    <scope>NUCLEOTIDE SEQUENCE</scope>
</reference>
<dbReference type="PANTHER" id="PTHR24260">
    <property type="match status" value="1"/>
</dbReference>
<dbReference type="InterPro" id="IPR009003">
    <property type="entry name" value="Peptidase_S1_PA"/>
</dbReference>
<dbReference type="InterPro" id="IPR051333">
    <property type="entry name" value="CLIP_Serine_Protease"/>
</dbReference>
<evidence type="ECO:0000256" key="3">
    <source>
        <dbReference type="ARBA" id="ARBA00023157"/>
    </source>
</evidence>
<evidence type="ECO:0000313" key="9">
    <source>
        <dbReference type="EMBL" id="KAG6450171.1"/>
    </source>
</evidence>